<evidence type="ECO:0000313" key="1">
    <source>
        <dbReference type="EMBL" id="MPN12216.1"/>
    </source>
</evidence>
<dbReference type="AlphaFoldDB" id="A0A645FF46"/>
<sequence>MTRIGVQAQVHGKLIGAQIGAISHHNISADFRVSFHPGLQTGIQSGMNGIFLKNGYFVKKRQGAEFWHRFTFFSAADAMRWKLRKFHRICFVGILGEHNIAQPQLPGRFKQAADRSDDLFNPRAGKRAFVAETVDHIHTDNSAFLRLSQNIR</sequence>
<organism evidence="1">
    <name type="scientific">bioreactor metagenome</name>
    <dbReference type="NCBI Taxonomy" id="1076179"/>
    <lineage>
        <taxon>unclassified sequences</taxon>
        <taxon>metagenomes</taxon>
        <taxon>ecological metagenomes</taxon>
    </lineage>
</organism>
<comment type="caution">
    <text evidence="1">The sequence shown here is derived from an EMBL/GenBank/DDBJ whole genome shotgun (WGS) entry which is preliminary data.</text>
</comment>
<protein>
    <submittedName>
        <fullName evidence="1">Uncharacterized protein</fullName>
    </submittedName>
</protein>
<dbReference type="EMBL" id="VSSQ01058508">
    <property type="protein sequence ID" value="MPN12216.1"/>
    <property type="molecule type" value="Genomic_DNA"/>
</dbReference>
<reference evidence="1" key="1">
    <citation type="submission" date="2019-08" db="EMBL/GenBank/DDBJ databases">
        <authorList>
            <person name="Kucharzyk K."/>
            <person name="Murdoch R.W."/>
            <person name="Higgins S."/>
            <person name="Loffler F."/>
        </authorList>
    </citation>
    <scope>NUCLEOTIDE SEQUENCE</scope>
</reference>
<accession>A0A645FF46</accession>
<proteinExistence type="predicted"/>
<name>A0A645FF46_9ZZZZ</name>
<gene>
    <name evidence="1" type="ORF">SDC9_159528</name>
</gene>